<name>A0AAD3CUP4_9STRA</name>
<gene>
    <name evidence="2" type="ORF">CTEN210_09033</name>
</gene>
<evidence type="ECO:0000313" key="3">
    <source>
        <dbReference type="Proteomes" id="UP001054902"/>
    </source>
</evidence>
<feature type="compositionally biased region" description="Basic and acidic residues" evidence="1">
    <location>
        <begin position="377"/>
        <end position="396"/>
    </location>
</feature>
<dbReference type="EMBL" id="BLLK01000045">
    <property type="protein sequence ID" value="GFH52557.1"/>
    <property type="molecule type" value="Genomic_DNA"/>
</dbReference>
<feature type="compositionally biased region" description="Basic and acidic residues" evidence="1">
    <location>
        <begin position="338"/>
        <end position="366"/>
    </location>
</feature>
<feature type="region of interest" description="Disordered" evidence="1">
    <location>
        <begin position="310"/>
        <end position="396"/>
    </location>
</feature>
<proteinExistence type="predicted"/>
<sequence>MGNSVSSNASGSASGKVDVEDNDSSSSDVKELDETREPTEPFLCTSILRDPMPKIPSEMKNDFYELGFIKEDHVPVPYYWPVIQIDVQDTPTYIRNNWLHDTFRQQSSQGEKDMNMKRIVYRYSIDDFILIEADQIIPYNEGIEQGLDLLPKEIVHKLRTGKTLSILDLNLVLSRESLRVEARKPRKDRNVWKHVSEHTNNEVDEVSSSVIDDEESSTHPHKSRQWKRKRNHRSVEDLDDHGDCQFEDGQKSDSAHFIVTPERTKKKKRKGLCKARLHDMNLQGGRRVLDFGGESSGVFNGARLNKTTISNADDSKERDYPSISSIREDDELDEDDFPEHSIDASDKINNDFNTGDDKEVDDKSTNDDPTPSIGEHVQGEKEFEKEVSITEDDFKNPQESFIGKRHYKKKKAKDSVFLDSSSDSGSDNDISTDEISDSEYIPKKKSYSITKVLDTKGISHKELNIYMEEDRASLQQVVMSNLSTRIKESIHEICFARSEGKLYPVFVLSPFDLFPCESQSSYFSDYSRSGVMVFWYGYGQNEDDRLGTIYESEIVRYSEGIEEFEKALDVADPKVIKGIQHAKKDNKLPKEERLQWLFKAESAKYRFLKKMLKQDPITVHNYRSIGVIQFEGKPCPVLQICPLDIVGKIRDLFVESLHKKQIDKREIYVLLYGEKREAKNRFMKVEPHQFTPIEEVPEPYPDDRLVKSKGGSKNFTAEDKEYYLRWQHMRQDLNRSRIERPLSYSL</sequence>
<feature type="region of interest" description="Disordered" evidence="1">
    <location>
        <begin position="203"/>
        <end position="234"/>
    </location>
</feature>
<feature type="region of interest" description="Disordered" evidence="1">
    <location>
        <begin position="1"/>
        <end position="38"/>
    </location>
</feature>
<feature type="compositionally biased region" description="Acidic residues" evidence="1">
    <location>
        <begin position="328"/>
        <end position="337"/>
    </location>
</feature>
<protein>
    <submittedName>
        <fullName evidence="2">Uncharacterized protein</fullName>
    </submittedName>
</protein>
<organism evidence="2 3">
    <name type="scientific">Chaetoceros tenuissimus</name>
    <dbReference type="NCBI Taxonomy" id="426638"/>
    <lineage>
        <taxon>Eukaryota</taxon>
        <taxon>Sar</taxon>
        <taxon>Stramenopiles</taxon>
        <taxon>Ochrophyta</taxon>
        <taxon>Bacillariophyta</taxon>
        <taxon>Coscinodiscophyceae</taxon>
        <taxon>Chaetocerotophycidae</taxon>
        <taxon>Chaetocerotales</taxon>
        <taxon>Chaetocerotaceae</taxon>
        <taxon>Chaetoceros</taxon>
    </lineage>
</organism>
<dbReference type="Proteomes" id="UP001054902">
    <property type="component" value="Unassembled WGS sequence"/>
</dbReference>
<evidence type="ECO:0000313" key="2">
    <source>
        <dbReference type="EMBL" id="GFH52557.1"/>
    </source>
</evidence>
<feature type="compositionally biased region" description="Low complexity" evidence="1">
    <location>
        <begin position="1"/>
        <end position="15"/>
    </location>
</feature>
<comment type="caution">
    <text evidence="2">The sequence shown here is derived from an EMBL/GenBank/DDBJ whole genome shotgun (WGS) entry which is preliminary data.</text>
</comment>
<dbReference type="AlphaFoldDB" id="A0AAD3CUP4"/>
<feature type="compositionally biased region" description="Basic and acidic residues" evidence="1">
    <location>
        <begin position="28"/>
        <end position="38"/>
    </location>
</feature>
<reference evidence="2 3" key="1">
    <citation type="journal article" date="2021" name="Sci. Rep.">
        <title>The genome of the diatom Chaetoceros tenuissimus carries an ancient integrated fragment of an extant virus.</title>
        <authorList>
            <person name="Hongo Y."/>
            <person name="Kimura K."/>
            <person name="Takaki Y."/>
            <person name="Yoshida Y."/>
            <person name="Baba S."/>
            <person name="Kobayashi G."/>
            <person name="Nagasaki K."/>
            <person name="Hano T."/>
            <person name="Tomaru Y."/>
        </authorList>
    </citation>
    <scope>NUCLEOTIDE SEQUENCE [LARGE SCALE GENOMIC DNA]</scope>
    <source>
        <strain evidence="2 3">NIES-3715</strain>
    </source>
</reference>
<keyword evidence="3" id="KW-1185">Reference proteome</keyword>
<evidence type="ECO:0000256" key="1">
    <source>
        <dbReference type="SAM" id="MobiDB-lite"/>
    </source>
</evidence>
<feature type="compositionally biased region" description="Basic residues" evidence="1">
    <location>
        <begin position="219"/>
        <end position="232"/>
    </location>
</feature>
<accession>A0AAD3CUP4</accession>